<dbReference type="InterPro" id="IPR036612">
    <property type="entry name" value="KH_dom_type_1_sf"/>
</dbReference>
<dbReference type="OMA" id="LIKCPRK"/>
<dbReference type="InterPro" id="IPR004087">
    <property type="entry name" value="KH_dom"/>
</dbReference>
<evidence type="ECO:0000256" key="2">
    <source>
        <dbReference type="SAM" id="MobiDB-lite"/>
    </source>
</evidence>
<dbReference type="Proteomes" id="UP000449547">
    <property type="component" value="Unassembled WGS sequence"/>
</dbReference>
<dbReference type="RefSeq" id="XP_034013554.1">
    <property type="nucleotide sequence ID" value="XM_034154156.1"/>
</dbReference>
<organism evidence="4 5">
    <name type="scientific">Diutina rugosa</name>
    <name type="common">Yeast</name>
    <name type="synonym">Candida rugosa</name>
    <dbReference type="NCBI Taxonomy" id="5481"/>
    <lineage>
        <taxon>Eukaryota</taxon>
        <taxon>Fungi</taxon>
        <taxon>Dikarya</taxon>
        <taxon>Ascomycota</taxon>
        <taxon>Saccharomycotina</taxon>
        <taxon>Pichiomycetes</taxon>
        <taxon>Debaryomycetaceae</taxon>
        <taxon>Diutina</taxon>
    </lineage>
</organism>
<gene>
    <name evidence="4" type="ORF">DIURU_001596</name>
</gene>
<feature type="region of interest" description="Disordered" evidence="2">
    <location>
        <begin position="715"/>
        <end position="737"/>
    </location>
</feature>
<evidence type="ECO:0000313" key="4">
    <source>
        <dbReference type="EMBL" id="KAA8905168.1"/>
    </source>
</evidence>
<reference evidence="4 5" key="1">
    <citation type="submission" date="2019-07" db="EMBL/GenBank/DDBJ databases">
        <title>Genome assembly of two rare yeast pathogens: Diutina rugosa and Trichomonascus ciferrii.</title>
        <authorList>
            <person name="Mixao V."/>
            <person name="Saus E."/>
            <person name="Hansen A."/>
            <person name="Lass-Flor C."/>
            <person name="Gabaldon T."/>
        </authorList>
    </citation>
    <scope>NUCLEOTIDE SEQUENCE [LARGE SCALE GENOMIC DNA]</scope>
    <source>
        <strain evidence="4 5">CBS 613</strain>
    </source>
</reference>
<name>A0A642V042_DIURU</name>
<dbReference type="SUPFAM" id="SSF54791">
    <property type="entry name" value="Eukaryotic type KH-domain (KH-domain type I)"/>
    <property type="match status" value="1"/>
</dbReference>
<dbReference type="Pfam" id="PF00013">
    <property type="entry name" value="KH_1"/>
    <property type="match status" value="1"/>
</dbReference>
<dbReference type="InterPro" id="IPR004088">
    <property type="entry name" value="KH_dom_type_1"/>
</dbReference>
<keyword evidence="1" id="KW-0694">RNA-binding</keyword>
<dbReference type="PROSITE" id="PS50084">
    <property type="entry name" value="KH_TYPE_1"/>
    <property type="match status" value="1"/>
</dbReference>
<proteinExistence type="predicted"/>
<feature type="compositionally biased region" description="Pro residues" evidence="2">
    <location>
        <begin position="722"/>
        <end position="733"/>
    </location>
</feature>
<evidence type="ECO:0000259" key="3">
    <source>
        <dbReference type="SMART" id="SM00322"/>
    </source>
</evidence>
<dbReference type="GeneID" id="54780249"/>
<dbReference type="Gene3D" id="3.30.1370.10">
    <property type="entry name" value="K Homology domain, type 1"/>
    <property type="match status" value="1"/>
</dbReference>
<dbReference type="GO" id="GO:0003723">
    <property type="term" value="F:RNA binding"/>
    <property type="evidence" value="ECO:0007669"/>
    <property type="project" value="UniProtKB-UniRule"/>
</dbReference>
<keyword evidence="5" id="KW-1185">Reference proteome</keyword>
<evidence type="ECO:0000313" key="5">
    <source>
        <dbReference type="Proteomes" id="UP000449547"/>
    </source>
</evidence>
<feature type="domain" description="K Homology" evidence="3">
    <location>
        <begin position="455"/>
        <end position="537"/>
    </location>
</feature>
<comment type="caution">
    <text evidence="4">The sequence shown here is derived from an EMBL/GenBank/DDBJ whole genome shotgun (WGS) entry which is preliminary data.</text>
</comment>
<accession>A0A642V042</accession>
<sequence length="765" mass="85962">MANVCVLNLEYSFLSVSAHGAEFASDYGHWRHVDDVRFIDNLPSLCKAAHSLSESGHGSVVVAEPQLDHPLITVAINGGDDYVREARAAVLREYNQVASKAVLLSRDEFRRIDDTFHQSLERVCQHHQLEATIVEVDDDYVLTLYGYQDAVTAGDTAVRILVDCNINQYLCEAIDIDLSLVPLVGGVDLFNFSQVAAQANANIYVPDLLPNVFGTSSTEFKLWVTAPGAAEVTLAKEMLNRLISQRMGSGSRLLRKEIDMSRSRLDLLSLYSQSALFTIMFKYGVYIKMPPLGGDCRVVVQGYSMHAVNDAVSDINLLATEYYQTRISYFAPVDEFMLLQLMRARKTLVVSANQYGMDIEGSATEIKSLMMDMAASAMPDFTHVRLRLELASTQREFISGKKNGKLIKILNQLNQLPTIKFRPYNGHNFYLDFEIVEGTNLSVLTKGLDLLELELPAELKFNVPEVFHKSIIGNGGTIIQSIMKKHNVFIKFSSTGGDDYARDIYSFKRAANVLIKCPRKNAGNINSVRAEIEALVNHCSTTASYHTEHLKLLRPHYLLMINTNKMRAIHDLEAQFGTFIDFPASVEAFDDVDEVVVAIKGTELKTKQCLRQLHQLMPKNWEFCIPASPRLYADHFAGASGEFFSRIVVPFRIHLAVEVVVNHTPLYGDSDDHQIILSYYDDYAVQTAINDLTQYLREKKFSILEKKPFVYDAKRQRRPAPVQDPLPPLPPSLRPTDTSLLKPSQVASQMFSPFGPTMPVRQPIW</sequence>
<dbReference type="Pfam" id="PF24563">
    <property type="entry name" value="KH_Mug60-KHD4"/>
    <property type="match status" value="1"/>
</dbReference>
<dbReference type="AlphaFoldDB" id="A0A642V042"/>
<protein>
    <recommendedName>
        <fullName evidence="3">K Homology domain-containing protein</fullName>
    </recommendedName>
</protein>
<evidence type="ECO:0000256" key="1">
    <source>
        <dbReference type="PROSITE-ProRule" id="PRU00117"/>
    </source>
</evidence>
<dbReference type="OrthoDB" id="271862at2759"/>
<dbReference type="EMBL" id="SWFT01000050">
    <property type="protein sequence ID" value="KAA8905168.1"/>
    <property type="molecule type" value="Genomic_DNA"/>
</dbReference>
<dbReference type="InterPro" id="IPR056553">
    <property type="entry name" value="KH_Mug60-KHD4"/>
</dbReference>
<dbReference type="VEuPathDB" id="FungiDB:DIURU_001596"/>
<dbReference type="SMART" id="SM00322">
    <property type="entry name" value="KH"/>
    <property type="match status" value="1"/>
</dbReference>